<reference evidence="1 2" key="1">
    <citation type="submission" date="2015-10" db="EMBL/GenBank/DDBJ databases">
        <title>Genome analyses suggest a sexual origin of heterokaryosis in a supposedly ancient asexual fungus.</title>
        <authorList>
            <person name="Ropars J."/>
            <person name="Sedzielewska K."/>
            <person name="Noel J."/>
            <person name="Charron P."/>
            <person name="Farinelli L."/>
            <person name="Marton T."/>
            <person name="Kruger M."/>
            <person name="Pelin A."/>
            <person name="Brachmann A."/>
            <person name="Corradi N."/>
        </authorList>
    </citation>
    <scope>NUCLEOTIDE SEQUENCE [LARGE SCALE GENOMIC DNA]</scope>
    <source>
        <strain evidence="1 2">A4</strain>
    </source>
</reference>
<gene>
    <name evidence="1" type="ORF">RhiirA4_479394</name>
</gene>
<evidence type="ECO:0000313" key="2">
    <source>
        <dbReference type="Proteomes" id="UP000234323"/>
    </source>
</evidence>
<dbReference type="VEuPathDB" id="FungiDB:RhiirA1_390113"/>
<organism evidence="1 2">
    <name type="scientific">Rhizophagus irregularis</name>
    <dbReference type="NCBI Taxonomy" id="588596"/>
    <lineage>
        <taxon>Eukaryota</taxon>
        <taxon>Fungi</taxon>
        <taxon>Fungi incertae sedis</taxon>
        <taxon>Mucoromycota</taxon>
        <taxon>Glomeromycotina</taxon>
        <taxon>Glomeromycetes</taxon>
        <taxon>Glomerales</taxon>
        <taxon>Glomeraceae</taxon>
        <taxon>Rhizophagus</taxon>
    </lineage>
</organism>
<name>A0A2I1HGC2_9GLOM</name>
<proteinExistence type="predicted"/>
<sequence length="104" mass="12075">METLNEDVGDIRYEISLFFIIQEDVGDFEYDILCGSESTETFGDLLLEALCYDIFDQPIVVQFYNELTKNWTVKHGLSANLSLCEKFQPCQVKFTLKEQENSEK</sequence>
<dbReference type="EMBL" id="LLXI01002770">
    <property type="protein sequence ID" value="PKY57943.1"/>
    <property type="molecule type" value="Genomic_DNA"/>
</dbReference>
<accession>A0A2I1HGC2</accession>
<evidence type="ECO:0000313" key="1">
    <source>
        <dbReference type="EMBL" id="PKY57943.1"/>
    </source>
</evidence>
<dbReference type="AlphaFoldDB" id="A0A2I1HGC2"/>
<protein>
    <submittedName>
        <fullName evidence="1">Uncharacterized protein</fullName>
    </submittedName>
</protein>
<keyword evidence="2" id="KW-1185">Reference proteome</keyword>
<dbReference type="Proteomes" id="UP000234323">
    <property type="component" value="Unassembled WGS sequence"/>
</dbReference>
<comment type="caution">
    <text evidence="1">The sequence shown here is derived from an EMBL/GenBank/DDBJ whole genome shotgun (WGS) entry which is preliminary data.</text>
</comment>